<reference evidence="1" key="1">
    <citation type="submission" date="2009-10" db="EMBL/GenBank/DDBJ databases">
        <title>Diversity of trophic interactions inside an arsenic-rich microbial ecosystem.</title>
        <authorList>
            <person name="Bertin P.N."/>
            <person name="Heinrich-Salmeron A."/>
            <person name="Pelletier E."/>
            <person name="Goulhen-Chollet F."/>
            <person name="Arsene-Ploetze F."/>
            <person name="Gallien S."/>
            <person name="Calteau A."/>
            <person name="Vallenet D."/>
            <person name="Casiot C."/>
            <person name="Chane-Woon-Ming B."/>
            <person name="Giloteaux L."/>
            <person name="Barakat M."/>
            <person name="Bonnefoy V."/>
            <person name="Bruneel O."/>
            <person name="Chandler M."/>
            <person name="Cleiss J."/>
            <person name="Duran R."/>
            <person name="Elbaz-Poulichet F."/>
            <person name="Fonknechten N."/>
            <person name="Lauga B."/>
            <person name="Mornico D."/>
            <person name="Ortet P."/>
            <person name="Schaeffer C."/>
            <person name="Siguier P."/>
            <person name="Alexander Thil Smith A."/>
            <person name="Van Dorsselaer A."/>
            <person name="Weissenbach J."/>
            <person name="Medigue C."/>
            <person name="Le Paslier D."/>
        </authorList>
    </citation>
    <scope>NUCLEOTIDE SEQUENCE</scope>
</reference>
<protein>
    <submittedName>
        <fullName evidence="1">Uncharacterized protein</fullName>
    </submittedName>
</protein>
<sequence>MYFKVVPRAGLEPARHKPRDFKSLASTDFATWAGPRQQKAEFACSPSGGRKDSTAPAAWAEVNSDIWRVTDWQFNGLCVLSG</sequence>
<dbReference type="EMBL" id="CABP01000169">
    <property type="protein sequence ID" value="CBI06297.1"/>
    <property type="molecule type" value="Genomic_DNA"/>
</dbReference>
<gene>
    <name evidence="1" type="ORF">CARN5_0161</name>
</gene>
<name>E6QGD9_9ZZZZ</name>
<dbReference type="AntiFam" id="ANF00016">
    <property type="entry name" value="tRNA translation"/>
</dbReference>
<proteinExistence type="predicted"/>
<accession>E6QGD9</accession>
<evidence type="ECO:0000313" key="1">
    <source>
        <dbReference type="EMBL" id="CBI06297.1"/>
    </source>
</evidence>
<comment type="caution">
    <text evidence="1">The sequence shown here is derived from an EMBL/GenBank/DDBJ whole genome shotgun (WGS) entry which is preliminary data.</text>
</comment>
<dbReference type="AlphaFoldDB" id="E6QGD9"/>
<organism evidence="1">
    <name type="scientific">mine drainage metagenome</name>
    <dbReference type="NCBI Taxonomy" id="410659"/>
    <lineage>
        <taxon>unclassified sequences</taxon>
        <taxon>metagenomes</taxon>
        <taxon>ecological metagenomes</taxon>
    </lineage>
</organism>